<reference evidence="4" key="4">
    <citation type="journal article" date="2008" name="Nucleic Acids Res.">
        <title>The rice annotation project database (RAP-DB): 2008 update.</title>
        <authorList>
            <consortium name="The rice annotation project (RAP)"/>
        </authorList>
    </citation>
    <scope>GENOME REANNOTATION</scope>
    <source>
        <strain evidence="4">cv. Nipponbare</strain>
    </source>
</reference>
<evidence type="ECO:0000256" key="1">
    <source>
        <dbReference type="SAM" id="MobiDB-lite"/>
    </source>
</evidence>
<feature type="compositionally biased region" description="Low complexity" evidence="1">
    <location>
        <begin position="197"/>
        <end position="208"/>
    </location>
</feature>
<name>Q6Z545_ORYSJ</name>
<feature type="compositionally biased region" description="Basic and acidic residues" evidence="1">
    <location>
        <begin position="1"/>
        <end position="12"/>
    </location>
</feature>
<accession>Q6Z545</accession>
<dbReference type="Proteomes" id="UP000000763">
    <property type="component" value="Chromosome 8"/>
</dbReference>
<reference evidence="4" key="3">
    <citation type="journal article" date="2005" name="Nature">
        <title>The map-based sequence of the rice genome.</title>
        <authorList>
            <consortium name="International rice genome sequencing project (IRGSP)"/>
            <person name="Matsumoto T."/>
            <person name="Wu J."/>
            <person name="Kanamori H."/>
            <person name="Katayose Y."/>
            <person name="Fujisawa M."/>
            <person name="Namiki N."/>
            <person name="Mizuno H."/>
            <person name="Yamamoto K."/>
            <person name="Antonio B.A."/>
            <person name="Baba T."/>
            <person name="Sakata K."/>
            <person name="Nagamura Y."/>
            <person name="Aoki H."/>
            <person name="Arikawa K."/>
            <person name="Arita K."/>
            <person name="Bito T."/>
            <person name="Chiden Y."/>
            <person name="Fujitsuka N."/>
            <person name="Fukunaka R."/>
            <person name="Hamada M."/>
            <person name="Harada C."/>
            <person name="Hayashi A."/>
            <person name="Hijishita S."/>
            <person name="Honda M."/>
            <person name="Hosokawa S."/>
            <person name="Ichikawa Y."/>
            <person name="Idonuma A."/>
            <person name="Iijima M."/>
            <person name="Ikeda M."/>
            <person name="Ikeno M."/>
            <person name="Ito K."/>
            <person name="Ito S."/>
            <person name="Ito T."/>
            <person name="Ito Y."/>
            <person name="Ito Y."/>
            <person name="Iwabuchi A."/>
            <person name="Kamiya K."/>
            <person name="Karasawa W."/>
            <person name="Kurita K."/>
            <person name="Katagiri S."/>
            <person name="Kikuta A."/>
            <person name="Kobayashi H."/>
            <person name="Kobayashi N."/>
            <person name="Machita K."/>
            <person name="Maehara T."/>
            <person name="Masukawa M."/>
            <person name="Mizubayashi T."/>
            <person name="Mukai Y."/>
            <person name="Nagasaki H."/>
            <person name="Nagata Y."/>
            <person name="Naito S."/>
            <person name="Nakashima M."/>
            <person name="Nakama Y."/>
            <person name="Nakamichi Y."/>
            <person name="Nakamura M."/>
            <person name="Meguro A."/>
            <person name="Negishi M."/>
            <person name="Ohta I."/>
            <person name="Ohta T."/>
            <person name="Okamoto M."/>
            <person name="Ono N."/>
            <person name="Saji S."/>
            <person name="Sakaguchi M."/>
            <person name="Sakai K."/>
            <person name="Shibata M."/>
            <person name="Shimokawa T."/>
            <person name="Song J."/>
            <person name="Takazaki Y."/>
            <person name="Terasawa K."/>
            <person name="Tsugane M."/>
            <person name="Tsuji K."/>
            <person name="Ueda S."/>
            <person name="Waki K."/>
            <person name="Yamagata H."/>
            <person name="Yamamoto M."/>
            <person name="Yamamoto S."/>
            <person name="Yamane H."/>
            <person name="Yoshiki S."/>
            <person name="Yoshihara R."/>
            <person name="Yukawa K."/>
            <person name="Zhong H."/>
            <person name="Yano M."/>
            <person name="Yuan Q."/>
            <person name="Ouyang S."/>
            <person name="Liu J."/>
            <person name="Jones K.M."/>
            <person name="Gansberger K."/>
            <person name="Moffat K."/>
            <person name="Hill J."/>
            <person name="Bera J."/>
            <person name="Fadrosh D."/>
            <person name="Jin S."/>
            <person name="Johri S."/>
            <person name="Kim M."/>
            <person name="Overton L."/>
            <person name="Reardon M."/>
            <person name="Tsitrin T."/>
            <person name="Vuong H."/>
            <person name="Weaver B."/>
            <person name="Ciecko A."/>
            <person name="Tallon L."/>
            <person name="Jackson J."/>
            <person name="Pai G."/>
            <person name="Aken S.V."/>
            <person name="Utterback T."/>
            <person name="Reidmuller S."/>
            <person name="Feldblyum T."/>
            <person name="Hsiao J."/>
            <person name="Zismann V."/>
            <person name="Iobst S."/>
            <person name="de Vazeille A.R."/>
            <person name="Buell C.R."/>
            <person name="Ying K."/>
            <person name="Li Y."/>
            <person name="Lu T."/>
            <person name="Huang Y."/>
            <person name="Zhao Q."/>
            <person name="Feng Q."/>
            <person name="Zhang L."/>
            <person name="Zhu J."/>
            <person name="Weng Q."/>
            <person name="Mu J."/>
            <person name="Lu Y."/>
            <person name="Fan D."/>
            <person name="Liu Y."/>
            <person name="Guan J."/>
            <person name="Zhang Y."/>
            <person name="Yu S."/>
            <person name="Liu X."/>
            <person name="Zhang Y."/>
            <person name="Hong G."/>
            <person name="Han B."/>
            <person name="Choisne N."/>
            <person name="Demange N."/>
            <person name="Orjeda G."/>
            <person name="Samain S."/>
            <person name="Cattolico L."/>
            <person name="Pelletier E."/>
            <person name="Couloux A."/>
            <person name="Segurens B."/>
            <person name="Wincker P."/>
            <person name="D'Hont A."/>
            <person name="Scarpelli C."/>
            <person name="Weissenbach J."/>
            <person name="Salanoubat M."/>
            <person name="Quetier F."/>
            <person name="Yu Y."/>
            <person name="Kim H.R."/>
            <person name="Rambo T."/>
            <person name="Currie J."/>
            <person name="Collura K."/>
            <person name="Luo M."/>
            <person name="Yang T."/>
            <person name="Ammiraju J.S.S."/>
            <person name="Engler F."/>
            <person name="Soderlund C."/>
            <person name="Wing R.A."/>
            <person name="Palmer L.E."/>
            <person name="de la Bastide M."/>
            <person name="Spiegel L."/>
            <person name="Nascimento L."/>
            <person name="Zutavern T."/>
            <person name="O'Shaughnessy A."/>
            <person name="Dike S."/>
            <person name="Dedhia N."/>
            <person name="Preston R."/>
            <person name="Balija V."/>
            <person name="McCombie W.R."/>
            <person name="Chow T."/>
            <person name="Chen H."/>
            <person name="Chung M."/>
            <person name="Chen C."/>
            <person name="Shaw J."/>
            <person name="Wu H."/>
            <person name="Hsiao K."/>
            <person name="Chao Y."/>
            <person name="Chu M."/>
            <person name="Cheng C."/>
            <person name="Hour A."/>
            <person name="Lee P."/>
            <person name="Lin S."/>
            <person name="Lin Y."/>
            <person name="Liou J."/>
            <person name="Liu S."/>
            <person name="Hsing Y."/>
            <person name="Raghuvanshi S."/>
            <person name="Mohanty A."/>
            <person name="Bharti A.K."/>
            <person name="Gaur A."/>
            <person name="Gupta V."/>
            <person name="Kumar D."/>
            <person name="Ravi V."/>
            <person name="Vij S."/>
            <person name="Kapur A."/>
            <person name="Khurana P."/>
            <person name="Khurana P."/>
            <person name="Khurana J.P."/>
            <person name="Tyagi A.K."/>
            <person name="Gaikwad K."/>
            <person name="Singh A."/>
            <person name="Dalal V."/>
            <person name="Srivastava S."/>
            <person name="Dixit A."/>
            <person name="Pal A.K."/>
            <person name="Ghazi I.A."/>
            <person name="Yadav M."/>
            <person name="Pandit A."/>
            <person name="Bhargava A."/>
            <person name="Sureshbabu K."/>
            <person name="Batra K."/>
            <person name="Sharma T.R."/>
            <person name="Mohapatra T."/>
            <person name="Singh N.K."/>
            <person name="Messing J."/>
            <person name="Nelson A.B."/>
            <person name="Fuks G."/>
            <person name="Kavchok S."/>
            <person name="Keizer G."/>
            <person name="Linton E."/>
            <person name="Llaca V."/>
            <person name="Song R."/>
            <person name="Tanyolac B."/>
            <person name="Young S."/>
            <person name="Ho-Il K."/>
            <person name="Hahn J.H."/>
            <person name="Sangsakoo G."/>
            <person name="Vanavichit A."/>
            <person name="de Mattos Luiz.A.T."/>
            <person name="Zimmer P.D."/>
            <person name="Malone G."/>
            <person name="Dellagostin O."/>
            <person name="de Oliveira A.C."/>
            <person name="Bevan M."/>
            <person name="Bancroft I."/>
            <person name="Minx P."/>
            <person name="Cordum H."/>
            <person name="Wilson R."/>
            <person name="Cheng Z."/>
            <person name="Jin W."/>
            <person name="Jiang J."/>
            <person name="Leong S.A."/>
            <person name="Iwama H."/>
            <person name="Gojobori T."/>
            <person name="Itoh T."/>
            <person name="Niimura Y."/>
            <person name="Fujii Y."/>
            <person name="Habara T."/>
            <person name="Sakai H."/>
            <person name="Sato Y."/>
            <person name="Wilson G."/>
            <person name="Kumar K."/>
            <person name="McCouch S."/>
            <person name="Juretic N."/>
            <person name="Hoen D."/>
            <person name="Wright S."/>
            <person name="Bruskiewich R."/>
            <person name="Bureau T."/>
            <person name="Miyao A."/>
            <person name="Hirochika H."/>
            <person name="Nishikawa T."/>
            <person name="Kadowaki K."/>
            <person name="Sugiura M."/>
            <person name="Burr B."/>
            <person name="Sasaki T."/>
        </authorList>
    </citation>
    <scope>NUCLEOTIDE SEQUENCE [LARGE SCALE GENOMIC DNA]</scope>
    <source>
        <strain evidence="4">cv. Nipponbare</strain>
    </source>
</reference>
<protein>
    <submittedName>
        <fullName evidence="3">Uncharacterized protein</fullName>
    </submittedName>
</protein>
<feature type="compositionally biased region" description="Low complexity" evidence="1">
    <location>
        <begin position="38"/>
        <end position="50"/>
    </location>
</feature>
<reference evidence="3" key="2">
    <citation type="submission" date="2002-05" db="EMBL/GenBank/DDBJ databases">
        <title>Oryza sativa nipponbare(GA3) genomic DNA, chromosome 8, BAC clone:OSJNBa0007M04.</title>
        <authorList>
            <person name="Sasaki T."/>
            <person name="Matsumoto T."/>
            <person name="Katayose Y."/>
        </authorList>
    </citation>
    <scope>NUCLEOTIDE SEQUENCE</scope>
</reference>
<feature type="region of interest" description="Disordered" evidence="1">
    <location>
        <begin position="268"/>
        <end position="298"/>
    </location>
</feature>
<organism evidence="3 4">
    <name type="scientific">Oryza sativa subsp. japonica</name>
    <name type="common">Rice</name>
    <dbReference type="NCBI Taxonomy" id="39947"/>
    <lineage>
        <taxon>Eukaryota</taxon>
        <taxon>Viridiplantae</taxon>
        <taxon>Streptophyta</taxon>
        <taxon>Embryophyta</taxon>
        <taxon>Tracheophyta</taxon>
        <taxon>Spermatophyta</taxon>
        <taxon>Magnoliopsida</taxon>
        <taxon>Liliopsida</taxon>
        <taxon>Poales</taxon>
        <taxon>Poaceae</taxon>
        <taxon>BOP clade</taxon>
        <taxon>Oryzoideae</taxon>
        <taxon>Oryzeae</taxon>
        <taxon>Oryzinae</taxon>
        <taxon>Oryza</taxon>
        <taxon>Oryza sativa</taxon>
    </lineage>
</organism>
<sequence length="298" mass="32101">MRKVVGREREVEQGLQGRAGGRCGEEWKKPPARLRRNAAASSASTSASATGRHLVRNRLRDRPPPLVVSSHNLPLSSAAAPPRPPVPPPAPLPLPVLLRSPPPASSTLPRLHDRSSPRLRLTAVARPRSPPQPAAVARPRLVASATGRRSSAPRLALPPQPVAASSATASAANHRRSSAPRLASPRLHDQSPPRPRPTAATRPRLASPRLRDRPPPLIRARLRLSSARADELLHPHSHHSLQPSRWEQTDLTVRETFLPGLLCLASSPSTPVSSTSLRCRPGVTDPARSWADLVPPRS</sequence>
<dbReference type="EMBL" id="AP005158">
    <property type="protein sequence ID" value="BAC99715.1"/>
    <property type="molecule type" value="Genomic_DNA"/>
</dbReference>
<evidence type="ECO:0000313" key="3">
    <source>
        <dbReference type="EMBL" id="BAC99715.1"/>
    </source>
</evidence>
<dbReference type="EMBL" id="AP004667">
    <property type="protein sequence ID" value="BAC98574.1"/>
    <property type="molecule type" value="Genomic_DNA"/>
</dbReference>
<evidence type="ECO:0000313" key="4">
    <source>
        <dbReference type="Proteomes" id="UP000000763"/>
    </source>
</evidence>
<feature type="compositionally biased region" description="Pro residues" evidence="1">
    <location>
        <begin position="81"/>
        <end position="104"/>
    </location>
</feature>
<feature type="compositionally biased region" description="Low complexity" evidence="1">
    <location>
        <begin position="163"/>
        <end position="172"/>
    </location>
</feature>
<evidence type="ECO:0000313" key="2">
    <source>
        <dbReference type="EMBL" id="BAC98574.1"/>
    </source>
</evidence>
<dbReference type="AlphaFoldDB" id="Q6Z545"/>
<reference evidence="2" key="1">
    <citation type="submission" date="2002-01" db="EMBL/GenBank/DDBJ databases">
        <title>Oryza sativa nipponbare(GA3) genomic DNA, chromosome 8, PAC clone:P0433E10.</title>
        <authorList>
            <person name="Sasaki T."/>
            <person name="Matsumoto T."/>
            <person name="Yamamoto K."/>
        </authorList>
    </citation>
    <scope>NUCLEOTIDE SEQUENCE</scope>
</reference>
<gene>
    <name evidence="3" type="ORF">OSJNBa0007M04.51</name>
    <name evidence="2" type="ORF">P0433E10.5</name>
</gene>
<proteinExistence type="predicted"/>
<feature type="region of interest" description="Disordered" evidence="1">
    <location>
        <begin position="1"/>
        <end position="217"/>
    </location>
</feature>